<accession>A0A8K0EDE3</accession>
<keyword evidence="1" id="KW-0540">Nuclease</keyword>
<dbReference type="GO" id="GO:0000175">
    <property type="term" value="F:3'-5'-RNA exonuclease activity"/>
    <property type="evidence" value="ECO:0007669"/>
    <property type="project" value="InterPro"/>
</dbReference>
<evidence type="ECO:0000313" key="3">
    <source>
        <dbReference type="Proteomes" id="UP000838412"/>
    </source>
</evidence>
<protein>
    <submittedName>
        <fullName evidence="2">Hypp8420 protein</fullName>
    </submittedName>
</protein>
<evidence type="ECO:0000256" key="1">
    <source>
        <dbReference type="ARBA" id="ARBA00022722"/>
    </source>
</evidence>
<reference evidence="2" key="1">
    <citation type="submission" date="2022-01" db="EMBL/GenBank/DDBJ databases">
        <authorList>
            <person name="Braso-Vives M."/>
        </authorList>
    </citation>
    <scope>NUCLEOTIDE SEQUENCE</scope>
</reference>
<keyword evidence="3" id="KW-1185">Reference proteome</keyword>
<dbReference type="AlphaFoldDB" id="A0A8K0EDE3"/>
<proteinExistence type="predicted"/>
<evidence type="ECO:0000313" key="2">
    <source>
        <dbReference type="EMBL" id="CAH1248799.1"/>
    </source>
</evidence>
<gene>
    <name evidence="2" type="primary">Hypp8420</name>
    <name evidence="2" type="ORF">BLAG_LOCUS10101</name>
</gene>
<dbReference type="PANTHER" id="PTHR11046">
    <property type="entry name" value="OLIGORIBONUCLEASE, MITOCHONDRIAL"/>
    <property type="match status" value="1"/>
</dbReference>
<dbReference type="InterPro" id="IPR022894">
    <property type="entry name" value="Oligoribonuclease"/>
</dbReference>
<sequence length="162" mass="18496">MLSTLLEADTCALFPDFPPQESAVFASLYDSVEDALIQEMLEVVCASSLFVTEKLEQGKYGKQATEVEKQQTKHARKSNLIGENDFRDFDYSNKQKPDAHILHHSSVLMTKRNKTFKWVDSKTQEEKEQLFTLQKIRHREKAGVVVGEGRLEQYMPTPTLGT</sequence>
<dbReference type="Proteomes" id="UP000838412">
    <property type="component" value="Chromosome 17"/>
</dbReference>
<organism evidence="2 3">
    <name type="scientific">Branchiostoma lanceolatum</name>
    <name type="common">Common lancelet</name>
    <name type="synonym">Amphioxus lanceolatum</name>
    <dbReference type="NCBI Taxonomy" id="7740"/>
    <lineage>
        <taxon>Eukaryota</taxon>
        <taxon>Metazoa</taxon>
        <taxon>Chordata</taxon>
        <taxon>Cephalochordata</taxon>
        <taxon>Leptocardii</taxon>
        <taxon>Amphioxiformes</taxon>
        <taxon>Branchiostomatidae</taxon>
        <taxon>Branchiostoma</taxon>
    </lineage>
</organism>
<dbReference type="PANTHER" id="PTHR11046:SF29">
    <property type="match status" value="1"/>
</dbReference>
<name>A0A8K0EDE3_BRALA</name>
<dbReference type="EMBL" id="OV696702">
    <property type="protein sequence ID" value="CAH1248799.1"/>
    <property type="molecule type" value="Genomic_DNA"/>
</dbReference>
<dbReference type="OrthoDB" id="6141694at2759"/>
<keyword evidence="1" id="KW-0378">Hydrolase</keyword>